<feature type="domain" description="Partial AB-hydrolase lipase" evidence="10">
    <location>
        <begin position="31"/>
        <end position="95"/>
    </location>
</feature>
<evidence type="ECO:0000256" key="7">
    <source>
        <dbReference type="PIRSR" id="PIRSR000862-1"/>
    </source>
</evidence>
<proteinExistence type="inferred from homology"/>
<dbReference type="PIRSF" id="PIRSF000862">
    <property type="entry name" value="Steryl_ester_lip"/>
    <property type="match status" value="1"/>
</dbReference>
<dbReference type="GO" id="GO:0016042">
    <property type="term" value="P:lipid catabolic process"/>
    <property type="evidence" value="ECO:0007669"/>
    <property type="project" value="UniProtKB-KW"/>
</dbReference>
<evidence type="ECO:0000313" key="11">
    <source>
        <dbReference type="EMBL" id="CAJ0582789.1"/>
    </source>
</evidence>
<keyword evidence="4" id="KW-0442">Lipid degradation</keyword>
<feature type="non-terminal residue" evidence="11">
    <location>
        <position position="390"/>
    </location>
</feature>
<evidence type="ECO:0000256" key="3">
    <source>
        <dbReference type="ARBA" id="ARBA00022801"/>
    </source>
</evidence>
<dbReference type="AlphaFoldDB" id="A0AA36DAK8"/>
<dbReference type="SUPFAM" id="SSF53474">
    <property type="entry name" value="alpha/beta-Hydrolases"/>
    <property type="match status" value="1"/>
</dbReference>
<dbReference type="GO" id="GO:0016788">
    <property type="term" value="F:hydrolase activity, acting on ester bonds"/>
    <property type="evidence" value="ECO:0007669"/>
    <property type="project" value="InterPro"/>
</dbReference>
<dbReference type="Proteomes" id="UP001177023">
    <property type="component" value="Unassembled WGS sequence"/>
</dbReference>
<evidence type="ECO:0000256" key="6">
    <source>
        <dbReference type="ARBA" id="ARBA00023180"/>
    </source>
</evidence>
<dbReference type="Gene3D" id="3.40.50.1820">
    <property type="entry name" value="alpha/beta hydrolase"/>
    <property type="match status" value="1"/>
</dbReference>
<organism evidence="11 12">
    <name type="scientific">Mesorhabditis spiculigera</name>
    <dbReference type="NCBI Taxonomy" id="96644"/>
    <lineage>
        <taxon>Eukaryota</taxon>
        <taxon>Metazoa</taxon>
        <taxon>Ecdysozoa</taxon>
        <taxon>Nematoda</taxon>
        <taxon>Chromadorea</taxon>
        <taxon>Rhabditida</taxon>
        <taxon>Rhabditina</taxon>
        <taxon>Rhabditomorpha</taxon>
        <taxon>Rhabditoidea</taxon>
        <taxon>Rhabditidae</taxon>
        <taxon>Mesorhabditinae</taxon>
        <taxon>Mesorhabditis</taxon>
    </lineage>
</organism>
<feature type="active site" description="Charge relay system" evidence="7">
    <location>
        <position position="325"/>
    </location>
</feature>
<evidence type="ECO:0000313" key="12">
    <source>
        <dbReference type="Proteomes" id="UP001177023"/>
    </source>
</evidence>
<keyword evidence="5" id="KW-0443">Lipid metabolism</keyword>
<feature type="domain" description="AB hydrolase-1" evidence="9">
    <location>
        <begin position="117"/>
        <end position="182"/>
    </location>
</feature>
<accession>A0AA36DAK8</accession>
<protein>
    <recommendedName>
        <fullName evidence="13">Lipase</fullName>
    </recommendedName>
</protein>
<evidence type="ECO:0000256" key="8">
    <source>
        <dbReference type="SAM" id="SignalP"/>
    </source>
</evidence>
<keyword evidence="2 8" id="KW-0732">Signal</keyword>
<comment type="caution">
    <text evidence="11">The sequence shown here is derived from an EMBL/GenBank/DDBJ whole genome shotgun (WGS) entry which is preliminary data.</text>
</comment>
<dbReference type="EMBL" id="CATQJA010002664">
    <property type="protein sequence ID" value="CAJ0582789.1"/>
    <property type="molecule type" value="Genomic_DNA"/>
</dbReference>
<dbReference type="Pfam" id="PF00561">
    <property type="entry name" value="Abhydrolase_1"/>
    <property type="match status" value="1"/>
</dbReference>
<evidence type="ECO:0000256" key="2">
    <source>
        <dbReference type="ARBA" id="ARBA00022729"/>
    </source>
</evidence>
<reference evidence="11" key="1">
    <citation type="submission" date="2023-06" db="EMBL/GenBank/DDBJ databases">
        <authorList>
            <person name="Delattre M."/>
        </authorList>
    </citation>
    <scope>NUCLEOTIDE SEQUENCE</scope>
    <source>
        <strain evidence="11">AF72</strain>
    </source>
</reference>
<evidence type="ECO:0000256" key="4">
    <source>
        <dbReference type="ARBA" id="ARBA00022963"/>
    </source>
</evidence>
<evidence type="ECO:0000259" key="9">
    <source>
        <dbReference type="Pfam" id="PF00561"/>
    </source>
</evidence>
<evidence type="ECO:0008006" key="13">
    <source>
        <dbReference type="Google" id="ProtNLM"/>
    </source>
</evidence>
<feature type="active site" description="Nucleophile" evidence="7">
    <location>
        <position position="150"/>
    </location>
</feature>
<dbReference type="InterPro" id="IPR006693">
    <property type="entry name" value="AB_hydrolase_lipase"/>
</dbReference>
<feature type="active site" description="Charge relay system" evidence="7">
    <location>
        <position position="357"/>
    </location>
</feature>
<dbReference type="FunFam" id="3.40.50.1820:FF:000057">
    <property type="entry name" value="Lipase"/>
    <property type="match status" value="1"/>
</dbReference>
<keyword evidence="12" id="KW-1185">Reference proteome</keyword>
<keyword evidence="6" id="KW-0325">Glycoprotein</keyword>
<comment type="similarity">
    <text evidence="1">Belongs to the AB hydrolase superfamily. Lipase family.</text>
</comment>
<feature type="signal peptide" evidence="8">
    <location>
        <begin position="1"/>
        <end position="20"/>
    </location>
</feature>
<dbReference type="InterPro" id="IPR029058">
    <property type="entry name" value="AB_hydrolase_fold"/>
</dbReference>
<name>A0AA36DAK8_9BILA</name>
<keyword evidence="3" id="KW-0378">Hydrolase</keyword>
<dbReference type="PANTHER" id="PTHR11005">
    <property type="entry name" value="LYSOSOMAL ACID LIPASE-RELATED"/>
    <property type="match status" value="1"/>
</dbReference>
<dbReference type="InterPro" id="IPR000073">
    <property type="entry name" value="AB_hydrolase_1"/>
</dbReference>
<dbReference type="InterPro" id="IPR025483">
    <property type="entry name" value="Lipase_euk"/>
</dbReference>
<evidence type="ECO:0000256" key="1">
    <source>
        <dbReference type="ARBA" id="ARBA00010701"/>
    </source>
</evidence>
<feature type="chain" id="PRO_5041205082" description="Lipase" evidence="8">
    <location>
        <begin position="21"/>
        <end position="390"/>
    </location>
</feature>
<gene>
    <name evidence="11" type="ORF">MSPICULIGERA_LOCUS20919</name>
</gene>
<evidence type="ECO:0000256" key="5">
    <source>
        <dbReference type="ARBA" id="ARBA00023098"/>
    </source>
</evidence>
<sequence length="390" mass="44414">MALFRGFQAILLYLTARCLASPALPEESMTTPQIISYHGYPAEIITATTDDGYILELHRIPFGKNATDRTRDPTRPVAFLQHGLLASSADFVANLPEQSLGFMLADAGFDVCLWQTEPRWDEIASHDLTAQINRVLEVTGASSVNYVGHSQGTMIMFARLSEDPGFRKKIDKFFALAPVTTVGNIRGLLRIISDHFQPELRWLIQLRGEHQFMPTNWWSRMTAKIICGSFAFLNPLCQNILFQIGGPEDKQFNQSRIMVYMDHTPAGTSTSNILHWAQMAQSGRTQMFDFGTPEKNRWKYGQETPPYYDISKFDGDVYIYYGDADWLADVEDVEGTLLKTLPNATKRLVTKLHGFNHFDFIYGLRASREIYDDLIHHITPKPQLRTNRIH</sequence>
<dbReference type="Pfam" id="PF04083">
    <property type="entry name" value="Abhydro_lipase"/>
    <property type="match status" value="1"/>
</dbReference>
<evidence type="ECO:0000259" key="10">
    <source>
        <dbReference type="Pfam" id="PF04083"/>
    </source>
</evidence>